<feature type="domain" description="Cadherin" evidence="14">
    <location>
        <begin position="1957"/>
        <end position="2061"/>
    </location>
</feature>
<dbReference type="InterPro" id="IPR013164">
    <property type="entry name" value="Cadherin_N"/>
</dbReference>
<evidence type="ECO:0000256" key="2">
    <source>
        <dbReference type="ARBA" id="ARBA00004251"/>
    </source>
</evidence>
<feature type="domain" description="Cadherin" evidence="14">
    <location>
        <begin position="2714"/>
        <end position="2818"/>
    </location>
</feature>
<comment type="function">
    <text evidence="1">Potential calcium-dependent cell-adhesion protein. May be involved in the establishment and maintenance of specific neuronal connections in the brain.</text>
</comment>
<evidence type="ECO:0000313" key="16">
    <source>
        <dbReference type="Proteomes" id="UP000677803"/>
    </source>
</evidence>
<feature type="domain" description="Cadherin" evidence="14">
    <location>
        <begin position="1848"/>
        <end position="1956"/>
    </location>
</feature>
<dbReference type="GO" id="GO:0005509">
    <property type="term" value="F:calcium ion binding"/>
    <property type="evidence" value="ECO:0007669"/>
    <property type="project" value="UniProtKB-UniRule"/>
</dbReference>
<feature type="domain" description="Cadherin" evidence="14">
    <location>
        <begin position="104"/>
        <end position="212"/>
    </location>
</feature>
<dbReference type="PROSITE" id="PS50268">
    <property type="entry name" value="CADHERIN_2"/>
    <property type="match status" value="23"/>
</dbReference>
<dbReference type="PROSITE" id="PS00232">
    <property type="entry name" value="CADHERIN_1"/>
    <property type="match status" value="11"/>
</dbReference>
<evidence type="ECO:0000313" key="15">
    <source>
        <dbReference type="EMBL" id="CAG5990880.1"/>
    </source>
</evidence>
<feature type="domain" description="Cadherin" evidence="14">
    <location>
        <begin position="2910"/>
        <end position="3016"/>
    </location>
</feature>
<dbReference type="FunFam" id="2.60.40.60:FF:000006">
    <property type="entry name" value="Protocadherin alpha 2"/>
    <property type="match status" value="7"/>
</dbReference>
<dbReference type="InterPro" id="IPR002126">
    <property type="entry name" value="Cadherin-like_dom"/>
</dbReference>
<feature type="domain" description="Cadherin" evidence="14">
    <location>
        <begin position="1467"/>
        <end position="1566"/>
    </location>
</feature>
<keyword evidence="16" id="KW-1185">Reference proteome</keyword>
<keyword evidence="7 12" id="KW-0106">Calcium</keyword>
<sequence length="3299" mass="364054">VSYSIPEEMKKGSFVGNIAQDLGLDIKRLKTGKARLHIGNSMEYVQLDKDKGLLLMKDKIDREALCKQTIPCALHFQIILENPIEFYRVTLEITDINDNAPIFKMDEMLFEISESAVKGSKFELEKALDADVGINGLKNYFLNPTDNFVLKLSENSDGGKEVEMVLEKPLDREKNERLTLTLTAVDGGDPQQSGTVQIHIHVLDVNDNAPEFTEPTYKGSLMENSPKGSLLMTVTATDIDQGINGLITYSISNNIHGISDLFEINEINGEIRLIGNVDYETSKYYQLNIKAKDQGGLSDSCKIIFDITDMNDNNPVIDLMSTTQSISEDSNFKTVVAVMNVHDADSENNGLVKCFLSNRAPFDLENTSNGFYSLVTDRSRTSDFKFVSSYNDNTLPADQTLKKSPTDFEDAFGITECSTEFVSSYNDNTLPAGQTLKKSPADFDDAFGITECSTEVGMANVGRFPVSCGFIFFFVVVHYAHGDLSYSVREELKHGSVIGNIAKDLGLDVGKLAARKARVDFLSSYNDNTLPADQTLKKSPTDFEDAFGDLDGLEFVSSYNDNTLPADQTLKKSPTDFDDAFGDLDGPEFVSSYNDNTLPADQTLKKSSSDFDDAFGYFNGSPEDIDEGSNAKLLYHISMDKNTELPSYLTINSDTGELFTSRQFDYEQQTLVVLVTDNGRESLTATATVSILLGDGLLVLNELFEFPDESQSSDNLTLYLIIALSTVSFLLIILLSGVFYFKLCRRGYVYRSNTASLPVFPTTYCTSTLTDFSRCGTLLKDDRYDPFLTTGSWRGDFRFGSNTDTDTLKKRSAAYQKSTLRRLSADRARTMQRLQSEKSILDEPDSPLEIRYSIPEEMKIGSVIGNVAQDLGLDLRRLRSGRARIVTAEDVHYTELMADKGILVVNERIDREQLCGDVTPCSFSFEVILENPIELHRITVEVTDINDHSPIFPNNDKAISFEISELAAVGVTFPLQSAEDLDVGQNALKGYSLSPNDNFILKENTSPDGSKHVEMVLQKPLDREERHHLSFKLIAVDGGTPQRSGSVNINVIVLDANDNVPIFNQSVYKASVVENVPKGTAVITVNAMDADSGSNGMITYSLSKMKGSARVTVIFLLSSLNMVASQIRYSISEEMKKGSLIGNVAHDLGLDVKRLSSGRARIVTGESTQYAELRVDKGVLVVNERIDRELLCGDVTPCSFSFEIILENPVELHPVTIEVLDVNDHPPVFKKTDTILDISESANLGARFVLDSAEDPDVGVNGLQNYILTPNDNFVLKQHINPDGSKYAEMVLQKQLDREAVPHLSLKYIAVDGGNPQRSGTVNIHINVLDANDNAPVFNQSVYKATVVENAINGTPIVRVNATDADSGINGYISYSISNARSNVADLLTIDQSSGLLYVSGPIDFEKDKKYELRIDAKDHGGLTDSSKVIIDVTDCMKWRSCSGQNSLLLFFLFCICYSVTGHIRYSIPEELKKGSIIGNVARDLSLDLQRLRSGRARIVTGENVQYIELKADKGNLVVKERIDREQLCGDTTPCSFSFEVILENPMELHQVTIEITDINDHSPTFKRNGIDFEISESANTGARFPITSAEDPDVGSNGLREYFLTDNDYFVLKQHSNSDGKKYAEMVLQKPLDREARPHLSLKLIAVDGGTPQRSGTVNVDITVLDANDNAPMFNQSVYKATIIENSVKDTYVAAVNATDADFGSNSWIVCHRNMLFMSEKHTVKWRLQCFILVSLIVAMTCQIRYSVPEEMRKGSFVGNVAEDLGVDSKRLKSGDARIVSSDNSEYIRLDVDKGTLVISDRIDREQLCGQISPCSLNFEMIMTNPMQLHSVVVEILDVNDNAPVFHEKEMHVEILESTLPGTEILQVSATDPDVGINALHDYTLNPKTHFHIKVLSSPNGQKYVQLYLSGALDREKEEKLLLTLTAVDGGEPQRSGTIKIHVTVRDTNDNAPVFTQPIFKASVKENVPKGTLVVTLSATDADEGMNGLVTYHFNRMSSSIAEVFHLNANSGDLTVKGSIDYEENKIYEIGILAKDQGGQSSSTNVIIEVIDVNDNAPFITLTSFSSTIAEDSPTGTTVAIINVKDLDSGKNGKVDCSIDNNIPFAIHSAIKSYYTLITNGVLDREGNPSYEITFKAIDEGSPPLSTNKTITLRVSDVNDNPPVFENRYYEADIIENNSPGLSVFTVRAHDADFGQNARISYLLVDSHVNGHPISSYLSVNAESGVIKAVRSFDYEQIKTFNISVQGQDGGSPPLSSNTTARYSIPEEQAEGSLVGNIARDLGLDVTRLVSGKARIITKGSRQYVDLNRDKGTLFIKERIDREELCRKTTPCSFGFEVCRTTDSRKSNCKFGTAGSQNVLIMDPSSTGTIQRMQSEKSILDEPDSPLEKSRHFQINLLASDSGGLTDSCKLIVDVQDENDNKPEINIMSKSNVISENAKEDTVVTMINIEDLDSGKNGNVECFISRNIPFLLKSSTNNFYSLVTDSELDRERASDSVLGQVSYTIPEEMVKGASVGNIARDLGLETKRLISGKARIYTRDSGQYIELNRQRGVLLVKERIDREAICKQTMPCALHFQIILEDPMEFYTITVQINDINDNAPSFKKGEIVFKISESAVIGAKFVLERAVDLDVGANGVRGYELNSTKHFALTLQNDADGNKNVEMVLQKPLDREKEEQISLVLTAVDGGEPQMSGTMLIVVTVLDVNDNAPVFTQKTYKATVTENSPTGTVVATVTASDADQGANGKITYSITNAVDEDRTLFKIHNENGKITLIGNIDFEESQDFQINLLARDEGGLTDSAKLIIDVQDENDNKPEINIMSKSNVISENAKLNTVVTMINIEDLDSGENGKVNCFVNENIPFILKSSTNNFYSLVTDRTMQRMQSEKSILDEPDSPLEFAILLFSLHTVLSQVSYSIPEEMPKGSLVGNIVQDLGLETKRLVSGKGRIYARNSEDYIELSREKGVLLVKQRIDREALCTDSVLCALNIQIILESPMEFYGVTVQITDINDNAPTFVKNAMTFKISESAVTGLKFVLDRAEDFDVGINGVQKYELRPTNNFALKMHNNADGNKNVEMVLQKPLDREKEEQISLVLTAVDGGEPQLSGTMLIFVTVLDVNDNAPVFTQKTYTATVTENSPTGTVVATVTASDADQGANSKITYSIANTIGNVRHMFEINQENGDVTLIGNIDYEKAKQYQINVGASDDGGLTDSCKLIIDVQDENDNNPEINIMSKSNVISENAKLNTVVTMINIEDLDSGENGKVNCFVNENIPFILKSSTNNFYSLLTDSELDRERAS</sequence>
<dbReference type="GO" id="GO:0005886">
    <property type="term" value="C:plasma membrane"/>
    <property type="evidence" value="ECO:0007669"/>
    <property type="project" value="UniProtKB-SubCell"/>
</dbReference>
<dbReference type="Proteomes" id="UP000677803">
    <property type="component" value="Unassembled WGS sequence"/>
</dbReference>
<evidence type="ECO:0000256" key="12">
    <source>
        <dbReference type="PROSITE-ProRule" id="PRU00043"/>
    </source>
</evidence>
<feature type="domain" description="Cadherin" evidence="14">
    <location>
        <begin position="2167"/>
        <end position="2276"/>
    </location>
</feature>
<keyword evidence="6" id="KW-0677">Repeat</keyword>
<evidence type="ECO:0000256" key="5">
    <source>
        <dbReference type="ARBA" id="ARBA00022729"/>
    </source>
</evidence>
<feature type="domain" description="Cadherin" evidence="14">
    <location>
        <begin position="4"/>
        <end position="103"/>
    </location>
</feature>
<dbReference type="Gene3D" id="2.60.40.60">
    <property type="entry name" value="Cadherins"/>
    <property type="match status" value="30"/>
</dbReference>
<dbReference type="GO" id="GO:0007156">
    <property type="term" value="P:homophilic cell adhesion via plasma membrane adhesion molecules"/>
    <property type="evidence" value="ECO:0007669"/>
    <property type="project" value="InterPro"/>
</dbReference>
<dbReference type="SMART" id="SM00112">
    <property type="entry name" value="CA"/>
    <property type="match status" value="21"/>
</dbReference>
<dbReference type="OrthoDB" id="6252479at2759"/>
<dbReference type="CDD" id="cd11304">
    <property type="entry name" value="Cadherin_repeat"/>
    <property type="match status" value="21"/>
</dbReference>
<feature type="non-terminal residue" evidence="15">
    <location>
        <position position="1"/>
    </location>
</feature>
<dbReference type="PANTHER" id="PTHR24028:SF296">
    <property type="entry name" value="PROTOCADHERIN 1 GAMMA 11 PRECURSOR-RELATED"/>
    <property type="match status" value="1"/>
</dbReference>
<dbReference type="EMBL" id="CAJRST010036666">
    <property type="protein sequence ID" value="CAG5990880.1"/>
    <property type="molecule type" value="Genomic_DNA"/>
</dbReference>
<feature type="domain" description="Cadherin" evidence="14">
    <location>
        <begin position="213"/>
        <end position="317"/>
    </location>
</feature>
<protein>
    <submittedName>
        <fullName evidence="15">(Atlantic silverside) hypothetical protein</fullName>
    </submittedName>
</protein>
<feature type="domain" description="Cadherin" evidence="14">
    <location>
        <begin position="846"/>
        <end position="952"/>
    </location>
</feature>
<comment type="subcellular location">
    <subcellularLocation>
        <location evidence="2">Cell membrane</location>
        <topology evidence="2">Single-pass type I membrane protein</topology>
    </subcellularLocation>
</comment>
<feature type="domain" description="Cadherin" evidence="14">
    <location>
        <begin position="1230"/>
        <end position="1338"/>
    </location>
</feature>
<keyword evidence="3" id="KW-1003">Cell membrane</keyword>
<dbReference type="FunFam" id="2.60.40.60:FF:000129">
    <property type="entry name" value="protocadherin alpha-C2 isoform X1"/>
    <property type="match status" value="1"/>
</dbReference>
<dbReference type="PANTHER" id="PTHR24028">
    <property type="entry name" value="CADHERIN-87A"/>
    <property type="match status" value="1"/>
</dbReference>
<feature type="domain" description="Cadherin" evidence="14">
    <location>
        <begin position="3017"/>
        <end position="3125"/>
    </location>
</feature>
<organism evidence="15 16">
    <name type="scientific">Menidia menidia</name>
    <name type="common">Atlantic silverside</name>
    <dbReference type="NCBI Taxonomy" id="238744"/>
    <lineage>
        <taxon>Eukaryota</taxon>
        <taxon>Metazoa</taxon>
        <taxon>Chordata</taxon>
        <taxon>Craniata</taxon>
        <taxon>Vertebrata</taxon>
        <taxon>Euteleostomi</taxon>
        <taxon>Actinopterygii</taxon>
        <taxon>Neopterygii</taxon>
        <taxon>Teleostei</taxon>
        <taxon>Neoteleostei</taxon>
        <taxon>Acanthomorphata</taxon>
        <taxon>Ovalentaria</taxon>
        <taxon>Atherinomorphae</taxon>
        <taxon>Atheriniformes</taxon>
        <taxon>Atherinopsidae</taxon>
        <taxon>Menidiinae</taxon>
        <taxon>Menidia</taxon>
    </lineage>
</organism>
<keyword evidence="9 13" id="KW-1133">Transmembrane helix</keyword>
<gene>
    <name evidence="15" type="ORF">MMEN_LOCUS17428</name>
</gene>
<evidence type="ECO:0000256" key="11">
    <source>
        <dbReference type="ARBA" id="ARBA00023180"/>
    </source>
</evidence>
<proteinExistence type="predicted"/>
<dbReference type="Pfam" id="PF00028">
    <property type="entry name" value="Cadherin"/>
    <property type="match status" value="13"/>
</dbReference>
<dbReference type="FunFam" id="2.60.40.60:FF:000001">
    <property type="entry name" value="Protocadherin alpha 2"/>
    <property type="match status" value="1"/>
</dbReference>
<feature type="domain" description="Cadherin" evidence="14">
    <location>
        <begin position="1676"/>
        <end position="1847"/>
    </location>
</feature>
<evidence type="ECO:0000256" key="7">
    <source>
        <dbReference type="ARBA" id="ARBA00022837"/>
    </source>
</evidence>
<dbReference type="InterPro" id="IPR050174">
    <property type="entry name" value="Protocadherin/Cadherin-CA"/>
</dbReference>
<feature type="domain" description="Cadherin" evidence="14">
    <location>
        <begin position="2381"/>
        <end position="2426"/>
    </location>
</feature>
<feature type="domain" description="Cadherin" evidence="14">
    <location>
        <begin position="1064"/>
        <end position="1229"/>
    </location>
</feature>
<evidence type="ECO:0000256" key="9">
    <source>
        <dbReference type="ARBA" id="ARBA00022989"/>
    </source>
</evidence>
<dbReference type="Pfam" id="PF08266">
    <property type="entry name" value="Cadherin_2"/>
    <property type="match status" value="9"/>
</dbReference>
<feature type="non-terminal residue" evidence="15">
    <location>
        <position position="3299"/>
    </location>
</feature>
<dbReference type="FunFam" id="2.60.40.60:FF:000002">
    <property type="entry name" value="Protocadherin alpha 2"/>
    <property type="match status" value="5"/>
</dbReference>
<dbReference type="FunFam" id="2.60.40.60:FF:000007">
    <property type="entry name" value="Protocadherin alpha 2"/>
    <property type="match status" value="6"/>
</dbReference>
<feature type="domain" description="Cadherin" evidence="14">
    <location>
        <begin position="2062"/>
        <end position="2166"/>
    </location>
</feature>
<dbReference type="InterPro" id="IPR020894">
    <property type="entry name" value="Cadherin_CS"/>
</dbReference>
<feature type="domain" description="Cadherin" evidence="14">
    <location>
        <begin position="1339"/>
        <end position="1436"/>
    </location>
</feature>
<dbReference type="InterPro" id="IPR015919">
    <property type="entry name" value="Cadherin-like_sf"/>
</dbReference>
<feature type="domain" description="Cadherin" evidence="14">
    <location>
        <begin position="955"/>
        <end position="1063"/>
    </location>
</feature>
<dbReference type="SUPFAM" id="SSF49313">
    <property type="entry name" value="Cadherin-like"/>
    <property type="match status" value="26"/>
</dbReference>
<keyword evidence="11" id="KW-0325">Glycoprotein</keyword>
<evidence type="ECO:0000256" key="13">
    <source>
        <dbReference type="SAM" id="Phobius"/>
    </source>
</evidence>
<feature type="transmembrane region" description="Helical" evidence="13">
    <location>
        <begin position="716"/>
        <end position="741"/>
    </location>
</feature>
<keyword evidence="8" id="KW-0130">Cell adhesion</keyword>
<evidence type="ECO:0000256" key="1">
    <source>
        <dbReference type="ARBA" id="ARBA00003436"/>
    </source>
</evidence>
<evidence type="ECO:0000256" key="3">
    <source>
        <dbReference type="ARBA" id="ARBA00022475"/>
    </source>
</evidence>
<evidence type="ECO:0000256" key="10">
    <source>
        <dbReference type="ARBA" id="ARBA00023136"/>
    </source>
</evidence>
<dbReference type="PRINTS" id="PR00205">
    <property type="entry name" value="CADHERIN"/>
</dbReference>
<accession>A0A8S4BHP9</accession>
<evidence type="ECO:0000256" key="4">
    <source>
        <dbReference type="ARBA" id="ARBA00022692"/>
    </source>
</evidence>
<feature type="domain" description="Cadherin" evidence="14">
    <location>
        <begin position="624"/>
        <end position="695"/>
    </location>
</feature>
<evidence type="ECO:0000256" key="8">
    <source>
        <dbReference type="ARBA" id="ARBA00022889"/>
    </source>
</evidence>
<dbReference type="FunFam" id="2.60.40.60:FF:000018">
    <property type="entry name" value="Protocadherin gamma c3"/>
    <property type="match status" value="1"/>
</dbReference>
<keyword evidence="4 13" id="KW-0812">Transmembrane</keyword>
<feature type="domain" description="Cadherin" evidence="14">
    <location>
        <begin position="3126"/>
        <end position="3230"/>
    </location>
</feature>
<reference evidence="15" key="1">
    <citation type="submission" date="2021-05" db="EMBL/GenBank/DDBJ databases">
        <authorList>
            <person name="Tigano A."/>
        </authorList>
    </citation>
    <scope>NUCLEOTIDE SEQUENCE</scope>
</reference>
<feature type="domain" description="Cadherin" evidence="14">
    <location>
        <begin position="2427"/>
        <end position="2604"/>
    </location>
</feature>
<feature type="domain" description="Cadherin" evidence="14">
    <location>
        <begin position="2605"/>
        <end position="2713"/>
    </location>
</feature>
<keyword evidence="5" id="KW-0732">Signal</keyword>
<name>A0A8S4BHP9_9TELE</name>
<feature type="domain" description="Cadherin" evidence="14">
    <location>
        <begin position="1567"/>
        <end position="1675"/>
    </location>
</feature>
<comment type="caution">
    <text evidence="15">The sequence shown here is derived from an EMBL/GenBank/DDBJ whole genome shotgun (WGS) entry which is preliminary data.</text>
</comment>
<evidence type="ECO:0000259" key="14">
    <source>
        <dbReference type="PROSITE" id="PS50268"/>
    </source>
</evidence>
<evidence type="ECO:0000256" key="6">
    <source>
        <dbReference type="ARBA" id="ARBA00022737"/>
    </source>
</evidence>
<keyword evidence="10 13" id="KW-0472">Membrane</keyword>
<dbReference type="GO" id="GO:0009653">
    <property type="term" value="P:anatomical structure morphogenesis"/>
    <property type="evidence" value="ECO:0007669"/>
    <property type="project" value="UniProtKB-ARBA"/>
</dbReference>